<feature type="compositionally biased region" description="Basic and acidic residues" evidence="1">
    <location>
        <begin position="54"/>
        <end position="63"/>
    </location>
</feature>
<proteinExistence type="predicted"/>
<sequence>MAETAARHVNTMEAHHAPNWSRKQHVDGAHDKPSATSGSHGRRRTTRRPKTKHAPIDGEAWSHADARAARLGRTESLSGYLFGSAFSAPERQRPAEENRRLWPEEHDEDAATYFTPFDEGRSGVRPDGPETTSTGENKFHLEFQGNHEPHDGECEAVRLPGEDHRPIDEDEPLYAGNVRLAEVLGERKESFDLTPRFYGPDEARAHVLERDEPQPEFDVAGHVRLKPALHEETPDLLAELVENGLKEGLKLRMDHLDAIDDEVAAIYAEPAVVAKVPSRFVDSSSTKPSLISLSRSSSSSKSSPFFL</sequence>
<evidence type="ECO:0000313" key="3">
    <source>
        <dbReference type="Proteomes" id="UP000789595"/>
    </source>
</evidence>
<accession>A0A8J2S3Y8</accession>
<dbReference type="AlphaFoldDB" id="A0A8J2S3Y8"/>
<feature type="region of interest" description="Disordered" evidence="1">
    <location>
        <begin position="113"/>
        <end position="134"/>
    </location>
</feature>
<feature type="compositionally biased region" description="Basic residues" evidence="1">
    <location>
        <begin position="40"/>
        <end position="53"/>
    </location>
</feature>
<feature type="region of interest" description="Disordered" evidence="1">
    <location>
        <begin position="88"/>
        <end position="107"/>
    </location>
</feature>
<dbReference type="Proteomes" id="UP000789595">
    <property type="component" value="Unassembled WGS sequence"/>
</dbReference>
<feature type="compositionally biased region" description="Basic and acidic residues" evidence="1">
    <location>
        <begin position="24"/>
        <end position="33"/>
    </location>
</feature>
<comment type="caution">
    <text evidence="2">The sequence shown here is derived from an EMBL/GenBank/DDBJ whole genome shotgun (WGS) entry which is preliminary data.</text>
</comment>
<evidence type="ECO:0000256" key="1">
    <source>
        <dbReference type="SAM" id="MobiDB-lite"/>
    </source>
</evidence>
<dbReference type="EMBL" id="CAKKNE010000001">
    <property type="protein sequence ID" value="CAH0363748.1"/>
    <property type="molecule type" value="Genomic_DNA"/>
</dbReference>
<protein>
    <submittedName>
        <fullName evidence="2">Uncharacterized protein</fullName>
    </submittedName>
</protein>
<feature type="compositionally biased region" description="Low complexity" evidence="1">
    <location>
        <begin position="283"/>
        <end position="307"/>
    </location>
</feature>
<feature type="compositionally biased region" description="Basic and acidic residues" evidence="1">
    <location>
        <begin position="118"/>
        <end position="128"/>
    </location>
</feature>
<reference evidence="2" key="1">
    <citation type="submission" date="2021-11" db="EMBL/GenBank/DDBJ databases">
        <authorList>
            <consortium name="Genoscope - CEA"/>
            <person name="William W."/>
        </authorList>
    </citation>
    <scope>NUCLEOTIDE SEQUENCE</scope>
</reference>
<gene>
    <name evidence="2" type="ORF">PECAL_1P00780</name>
</gene>
<feature type="region of interest" description="Disordered" evidence="1">
    <location>
        <begin position="282"/>
        <end position="307"/>
    </location>
</feature>
<evidence type="ECO:0000313" key="2">
    <source>
        <dbReference type="EMBL" id="CAH0363748.1"/>
    </source>
</evidence>
<feature type="region of interest" description="Disordered" evidence="1">
    <location>
        <begin position="1"/>
        <end position="63"/>
    </location>
</feature>
<keyword evidence="3" id="KW-1185">Reference proteome</keyword>
<feature type="compositionally biased region" description="Basic and acidic residues" evidence="1">
    <location>
        <begin position="90"/>
        <end position="104"/>
    </location>
</feature>
<organism evidence="2 3">
    <name type="scientific">Pelagomonas calceolata</name>
    <dbReference type="NCBI Taxonomy" id="35677"/>
    <lineage>
        <taxon>Eukaryota</taxon>
        <taxon>Sar</taxon>
        <taxon>Stramenopiles</taxon>
        <taxon>Ochrophyta</taxon>
        <taxon>Pelagophyceae</taxon>
        <taxon>Pelagomonadales</taxon>
        <taxon>Pelagomonadaceae</taxon>
        <taxon>Pelagomonas</taxon>
    </lineage>
</organism>
<name>A0A8J2S3Y8_9STRA</name>